<reference evidence="1 2" key="1">
    <citation type="submission" date="2021-06" db="EMBL/GenBank/DDBJ databases">
        <title>Caerostris extrusa draft genome.</title>
        <authorList>
            <person name="Kono N."/>
            <person name="Arakawa K."/>
        </authorList>
    </citation>
    <scope>NUCLEOTIDE SEQUENCE [LARGE SCALE GENOMIC DNA]</scope>
</reference>
<dbReference type="EMBL" id="BPLR01020254">
    <property type="protein sequence ID" value="GIX76456.1"/>
    <property type="molecule type" value="Genomic_DNA"/>
</dbReference>
<evidence type="ECO:0000313" key="1">
    <source>
        <dbReference type="EMBL" id="GIX76456.1"/>
    </source>
</evidence>
<protein>
    <submittedName>
        <fullName evidence="1">Uncharacterized protein</fullName>
    </submittedName>
</protein>
<comment type="caution">
    <text evidence="1">The sequence shown here is derived from an EMBL/GenBank/DDBJ whole genome shotgun (WGS) entry which is preliminary data.</text>
</comment>
<sequence>MRKLEDPSSRDHPYPLSIPEWLYIYTDGYLTGHSPNVGAGIYPSIFFSMFLSENHLRWRNPRYALVKLSNVNTSRECSNWDVLKEIKEPTSERLNIIPLNPCFRKE</sequence>
<dbReference type="AlphaFoldDB" id="A0AAV4MVG8"/>
<name>A0AAV4MVG8_CAEEX</name>
<accession>A0AAV4MVG8</accession>
<keyword evidence="2" id="KW-1185">Reference proteome</keyword>
<evidence type="ECO:0000313" key="2">
    <source>
        <dbReference type="Proteomes" id="UP001054945"/>
    </source>
</evidence>
<gene>
    <name evidence="1" type="ORF">CEXT_650481</name>
</gene>
<proteinExistence type="predicted"/>
<dbReference type="Proteomes" id="UP001054945">
    <property type="component" value="Unassembled WGS sequence"/>
</dbReference>
<organism evidence="1 2">
    <name type="scientific">Caerostris extrusa</name>
    <name type="common">Bark spider</name>
    <name type="synonym">Caerostris bankana</name>
    <dbReference type="NCBI Taxonomy" id="172846"/>
    <lineage>
        <taxon>Eukaryota</taxon>
        <taxon>Metazoa</taxon>
        <taxon>Ecdysozoa</taxon>
        <taxon>Arthropoda</taxon>
        <taxon>Chelicerata</taxon>
        <taxon>Arachnida</taxon>
        <taxon>Araneae</taxon>
        <taxon>Araneomorphae</taxon>
        <taxon>Entelegynae</taxon>
        <taxon>Araneoidea</taxon>
        <taxon>Araneidae</taxon>
        <taxon>Caerostris</taxon>
    </lineage>
</organism>